<dbReference type="NCBIfam" id="NF002872">
    <property type="entry name" value="PRK03202.1"/>
    <property type="match status" value="1"/>
</dbReference>
<dbReference type="NCBIfam" id="TIGR02482">
    <property type="entry name" value="PFKA_ATP"/>
    <property type="match status" value="1"/>
</dbReference>
<dbReference type="GO" id="GO:0006002">
    <property type="term" value="P:fructose 6-phosphate metabolic process"/>
    <property type="evidence" value="ECO:0007669"/>
    <property type="project" value="UniProtKB-UniRule"/>
</dbReference>
<feature type="binding site" description="in other chain" evidence="14">
    <location>
        <position position="223"/>
    </location>
    <ligand>
        <name>substrate</name>
        <note>ligand shared between dimeric partners</note>
    </ligand>
</feature>
<dbReference type="SUPFAM" id="SSF53784">
    <property type="entry name" value="Phosphofructokinase"/>
    <property type="match status" value="1"/>
</dbReference>
<dbReference type="UniPathway" id="UPA00109">
    <property type="reaction ID" value="UER00182"/>
</dbReference>
<dbReference type="GO" id="GO:0061621">
    <property type="term" value="P:canonical glycolysis"/>
    <property type="evidence" value="ECO:0007669"/>
    <property type="project" value="TreeGrafter"/>
</dbReference>
<dbReference type="GO" id="GO:0046872">
    <property type="term" value="F:metal ion binding"/>
    <property type="evidence" value="ECO:0007669"/>
    <property type="project" value="UniProtKB-KW"/>
</dbReference>
<feature type="binding site" description="in other chain" evidence="14">
    <location>
        <position position="155"/>
    </location>
    <ligand>
        <name>ADP</name>
        <dbReference type="ChEBI" id="CHEBI:456216"/>
        <note>allosteric activator; ligand shared between dimeric partners</note>
    </ligand>
</feature>
<feature type="domain" description="Phosphofructokinase" evidence="15">
    <location>
        <begin position="3"/>
        <end position="278"/>
    </location>
</feature>
<feature type="binding site" description="in other chain" evidence="14">
    <location>
        <begin position="126"/>
        <end position="128"/>
    </location>
    <ligand>
        <name>substrate</name>
        <note>ligand shared between dimeric partners</note>
    </ligand>
</feature>
<dbReference type="EMBL" id="MUKB01000057">
    <property type="protein sequence ID" value="OPX17956.1"/>
    <property type="molecule type" value="Genomic_DNA"/>
</dbReference>
<dbReference type="Pfam" id="PF00365">
    <property type="entry name" value="PFK"/>
    <property type="match status" value="1"/>
</dbReference>
<evidence type="ECO:0000256" key="4">
    <source>
        <dbReference type="ARBA" id="ARBA00022490"/>
    </source>
</evidence>
<sequence length="322" mass="34948">MKRIGILTSGGDAPGMNAAIRAVVRTALHYRLKVFGIRYGYQGLVDGDLIELDRGTVANIIQRGGTILGTARSQAFETRKGMARAKKIVDCFGLDALVVIGGDGTMRGAQAFMKRYGVKIIGLPGTIDNDLYGTDFTIGFDTAVNNALDAVDQIRDTASSLERLFFIEVMGRKAGFIGLAVALAGGAEEVLIPETKTSIPELIKKLNENIKKGKKSNIVIVSEGDEAGNAFTIARKVRQVLNEDYRVAVLGYIQRGGKPSANDRILASKLGNAAVEAIRKGIFGCMVGEVDRKIVYTPFKQTYTKRKKINKGIYRIIRILSE</sequence>
<evidence type="ECO:0000256" key="13">
    <source>
        <dbReference type="ARBA" id="ARBA00048070"/>
    </source>
</evidence>
<dbReference type="PRINTS" id="PR00476">
    <property type="entry name" value="PHFRCTKINASE"/>
</dbReference>
<keyword evidence="9 14" id="KW-0418">Kinase</keyword>
<feature type="binding site" description="in other chain" evidence="14">
    <location>
        <begin position="186"/>
        <end position="188"/>
    </location>
    <ligand>
        <name>ADP</name>
        <dbReference type="ChEBI" id="CHEBI:456216"/>
        <note>allosteric activator; ligand shared between dimeric partners</note>
    </ligand>
</feature>
<dbReference type="InterPro" id="IPR012828">
    <property type="entry name" value="PFKA_ATP_prok"/>
</dbReference>
<dbReference type="PANTHER" id="PTHR13697">
    <property type="entry name" value="PHOSPHOFRUCTOKINASE"/>
    <property type="match status" value="1"/>
</dbReference>
<keyword evidence="4 14" id="KW-0963">Cytoplasm</keyword>
<evidence type="ECO:0000256" key="8">
    <source>
        <dbReference type="ARBA" id="ARBA00022741"/>
    </source>
</evidence>
<evidence type="ECO:0000256" key="6">
    <source>
        <dbReference type="ARBA" id="ARBA00022679"/>
    </source>
</evidence>
<feature type="binding site" description="in other chain" evidence="14">
    <location>
        <position position="212"/>
    </location>
    <ligand>
        <name>ADP</name>
        <dbReference type="ChEBI" id="CHEBI:456216"/>
        <note>allosteric activator; ligand shared between dimeric partners</note>
    </ligand>
</feature>
<protein>
    <recommendedName>
        <fullName evidence="14">ATP-dependent 6-phosphofructokinase</fullName>
        <shortName evidence="14">ATP-PFK</shortName>
        <shortName evidence="14">Phosphofructokinase</shortName>
        <ecNumber evidence="14">2.7.1.11</ecNumber>
    </recommendedName>
    <alternativeName>
        <fullName evidence="14">Phosphohexokinase</fullName>
    </alternativeName>
</protein>
<dbReference type="InterPro" id="IPR000023">
    <property type="entry name" value="Phosphofructokinase_dom"/>
</dbReference>
<keyword evidence="10 14" id="KW-0067">ATP-binding</keyword>
<dbReference type="GO" id="GO:0048029">
    <property type="term" value="F:monosaccharide binding"/>
    <property type="evidence" value="ECO:0007669"/>
    <property type="project" value="TreeGrafter"/>
</dbReference>
<evidence type="ECO:0000313" key="16">
    <source>
        <dbReference type="EMBL" id="OPX17956.1"/>
    </source>
</evidence>
<evidence type="ECO:0000256" key="9">
    <source>
        <dbReference type="ARBA" id="ARBA00022777"/>
    </source>
</evidence>
<evidence type="ECO:0000256" key="10">
    <source>
        <dbReference type="ARBA" id="ARBA00022840"/>
    </source>
</evidence>
<comment type="cofactor">
    <cofactor evidence="1 14">
        <name>Mg(2+)</name>
        <dbReference type="ChEBI" id="CHEBI:18420"/>
    </cofactor>
</comment>
<comment type="caution">
    <text evidence="14">Lacks conserved residue(s) required for the propagation of feature annotation.</text>
</comment>
<dbReference type="GO" id="GO:0005524">
    <property type="term" value="F:ATP binding"/>
    <property type="evidence" value="ECO:0007669"/>
    <property type="project" value="UniProtKB-UniRule"/>
</dbReference>
<evidence type="ECO:0000256" key="1">
    <source>
        <dbReference type="ARBA" id="ARBA00001946"/>
    </source>
</evidence>
<keyword evidence="11 14" id="KW-0460">Magnesium</keyword>
<feature type="binding site" evidence="14">
    <location>
        <position position="11"/>
    </location>
    <ligand>
        <name>ATP</name>
        <dbReference type="ChEBI" id="CHEBI:30616"/>
    </ligand>
</feature>
<feature type="binding site" description="in other chain" evidence="14">
    <location>
        <begin position="252"/>
        <end position="255"/>
    </location>
    <ligand>
        <name>substrate</name>
        <note>ligand shared between dimeric partners</note>
    </ligand>
</feature>
<comment type="subcellular location">
    <subcellularLocation>
        <location evidence="2 14">Cytoplasm</location>
    </subcellularLocation>
</comment>
<evidence type="ECO:0000256" key="3">
    <source>
        <dbReference type="ARBA" id="ARBA00004679"/>
    </source>
</evidence>
<organism evidence="16 17">
    <name type="scientific">candidate division WOR-3 bacterium 4484_100</name>
    <dbReference type="NCBI Taxonomy" id="1936077"/>
    <lineage>
        <taxon>Bacteria</taxon>
        <taxon>Bacteria division WOR-3</taxon>
    </lineage>
</organism>
<dbReference type="Gene3D" id="3.40.50.460">
    <property type="entry name" value="Phosphofructokinase domain"/>
    <property type="match status" value="1"/>
</dbReference>
<dbReference type="GO" id="GO:0042802">
    <property type="term" value="F:identical protein binding"/>
    <property type="evidence" value="ECO:0007669"/>
    <property type="project" value="TreeGrafter"/>
</dbReference>
<dbReference type="InterPro" id="IPR035966">
    <property type="entry name" value="PKF_sf"/>
</dbReference>
<dbReference type="PANTHER" id="PTHR13697:SF4">
    <property type="entry name" value="ATP-DEPENDENT 6-PHOSPHOFRUCTOKINASE"/>
    <property type="match status" value="1"/>
</dbReference>
<reference evidence="17" key="1">
    <citation type="submission" date="2017-01" db="EMBL/GenBank/DDBJ databases">
        <title>Novel pathways for hydrocarbon cycling and metabolic interdependencies in hydrothermal sediment communities.</title>
        <authorList>
            <person name="Dombrowski N."/>
            <person name="Seitz K."/>
            <person name="Teske A."/>
            <person name="Baker B."/>
        </authorList>
    </citation>
    <scope>NUCLEOTIDE SEQUENCE [LARGE SCALE GENOMIC DNA]</scope>
</reference>
<proteinExistence type="inferred from homology"/>
<dbReference type="GO" id="GO:0030388">
    <property type="term" value="P:fructose 1,6-bisphosphate metabolic process"/>
    <property type="evidence" value="ECO:0007669"/>
    <property type="project" value="TreeGrafter"/>
</dbReference>
<comment type="similarity">
    <text evidence="14">Belongs to the phosphofructokinase type A (PFKA) family. ATP-dependent PFK group I subfamily. Prokaryotic clade 'B1' sub-subfamily.</text>
</comment>
<dbReference type="HAMAP" id="MF_00339">
    <property type="entry name" value="Phosphofructokinase_I_B1"/>
    <property type="match status" value="1"/>
</dbReference>
<accession>A0A1V4QGV9</accession>
<feature type="binding site" evidence="14">
    <location>
        <position position="103"/>
    </location>
    <ligand>
        <name>Mg(2+)</name>
        <dbReference type="ChEBI" id="CHEBI:18420"/>
        <note>catalytic</note>
    </ligand>
</feature>
<dbReference type="GO" id="GO:0070095">
    <property type="term" value="F:fructose-6-phosphate binding"/>
    <property type="evidence" value="ECO:0007669"/>
    <property type="project" value="TreeGrafter"/>
</dbReference>
<feature type="binding site" evidence="14">
    <location>
        <position position="246"/>
    </location>
    <ligand>
        <name>substrate</name>
        <note>ligand shared between dimeric partners</note>
    </ligand>
</feature>
<dbReference type="Gene3D" id="3.40.50.450">
    <property type="match status" value="1"/>
</dbReference>
<evidence type="ECO:0000313" key="17">
    <source>
        <dbReference type="Proteomes" id="UP000191663"/>
    </source>
</evidence>
<evidence type="ECO:0000259" key="15">
    <source>
        <dbReference type="Pfam" id="PF00365"/>
    </source>
</evidence>
<keyword evidence="5 14" id="KW-0021">Allosteric enzyme</keyword>
<feature type="binding site" evidence="14">
    <location>
        <begin position="72"/>
        <end position="73"/>
    </location>
    <ligand>
        <name>ATP</name>
        <dbReference type="ChEBI" id="CHEBI:30616"/>
    </ligand>
</feature>
<dbReference type="FunFam" id="3.40.50.460:FF:000002">
    <property type="entry name" value="ATP-dependent 6-phosphofructokinase"/>
    <property type="match status" value="1"/>
</dbReference>
<name>A0A1V4QGV9_UNCW3</name>
<evidence type="ECO:0000256" key="12">
    <source>
        <dbReference type="ARBA" id="ARBA00023152"/>
    </source>
</evidence>
<comment type="function">
    <text evidence="14">Catalyzes the phosphorylation of D-fructose 6-phosphate to fructose 1,6-bisphosphate by ATP, the first committing step of glycolysis.</text>
</comment>
<keyword evidence="8 14" id="KW-0547">Nucleotide-binding</keyword>
<comment type="pathway">
    <text evidence="3 14">Carbohydrate degradation; glycolysis; D-glyceraldehyde 3-phosphate and glycerone phosphate from D-glucose: step 3/4.</text>
</comment>
<feature type="binding site" evidence="14">
    <location>
        <position position="163"/>
    </location>
    <ligand>
        <name>substrate</name>
        <note>ligand shared between dimeric partners</note>
    </ligand>
</feature>
<comment type="catalytic activity">
    <reaction evidence="13 14">
        <text>beta-D-fructose 6-phosphate + ATP = beta-D-fructose 1,6-bisphosphate + ADP + H(+)</text>
        <dbReference type="Rhea" id="RHEA:16109"/>
        <dbReference type="ChEBI" id="CHEBI:15378"/>
        <dbReference type="ChEBI" id="CHEBI:30616"/>
        <dbReference type="ChEBI" id="CHEBI:32966"/>
        <dbReference type="ChEBI" id="CHEBI:57634"/>
        <dbReference type="ChEBI" id="CHEBI:456216"/>
        <dbReference type="EC" id="2.7.1.11"/>
    </reaction>
</comment>
<dbReference type="AlphaFoldDB" id="A0A1V4QGV9"/>
<dbReference type="Proteomes" id="UP000191663">
    <property type="component" value="Unassembled WGS sequence"/>
</dbReference>
<dbReference type="GO" id="GO:0005945">
    <property type="term" value="C:6-phosphofructokinase complex"/>
    <property type="evidence" value="ECO:0007669"/>
    <property type="project" value="TreeGrafter"/>
</dbReference>
<keyword evidence="12 14" id="KW-0324">Glycolysis</keyword>
<dbReference type="InterPro" id="IPR012003">
    <property type="entry name" value="ATP_PFK_prok-type"/>
</dbReference>
<evidence type="ECO:0000256" key="11">
    <source>
        <dbReference type="ARBA" id="ARBA00022842"/>
    </source>
</evidence>
<gene>
    <name evidence="14" type="primary">pfkA</name>
    <name evidence="16" type="ORF">BXT86_03740</name>
</gene>
<comment type="caution">
    <text evidence="16">The sequence shown here is derived from an EMBL/GenBank/DDBJ whole genome shotgun (WGS) entry which is preliminary data.</text>
</comment>
<keyword evidence="7 14" id="KW-0479">Metal-binding</keyword>
<keyword evidence="6 14" id="KW-0808">Transferase</keyword>
<comment type="activity regulation">
    <text evidence="14">Allosterically activated by ADP and other diphosphonucleosides, and allosterically inhibited by phosphoenolpyruvate.</text>
</comment>
<dbReference type="InterPro" id="IPR022953">
    <property type="entry name" value="ATP_PFK"/>
</dbReference>
<evidence type="ECO:0000256" key="2">
    <source>
        <dbReference type="ARBA" id="ARBA00004496"/>
    </source>
</evidence>
<feature type="binding site" description="in other chain" evidence="14">
    <location>
        <begin position="214"/>
        <end position="216"/>
    </location>
    <ligand>
        <name>ADP</name>
        <dbReference type="ChEBI" id="CHEBI:456216"/>
        <note>allosteric activator; ligand shared between dimeric partners</note>
    </ligand>
</feature>
<dbReference type="PIRSF" id="PIRSF000532">
    <property type="entry name" value="ATP_PFK_prok"/>
    <property type="match status" value="1"/>
</dbReference>
<feature type="binding site" evidence="14">
    <location>
        <begin position="21"/>
        <end position="25"/>
    </location>
    <ligand>
        <name>ADP</name>
        <dbReference type="ChEBI" id="CHEBI:456216"/>
        <note>allosteric activator; ligand shared between dimeric partners</note>
    </ligand>
</feature>
<evidence type="ECO:0000256" key="5">
    <source>
        <dbReference type="ARBA" id="ARBA00022533"/>
    </source>
</evidence>
<comment type="subunit">
    <text evidence="14">Homotetramer.</text>
</comment>
<feature type="binding site" evidence="14">
    <location>
        <begin position="102"/>
        <end position="105"/>
    </location>
    <ligand>
        <name>ATP</name>
        <dbReference type="ChEBI" id="CHEBI:30616"/>
    </ligand>
</feature>
<evidence type="ECO:0000256" key="7">
    <source>
        <dbReference type="ARBA" id="ARBA00022723"/>
    </source>
</evidence>
<evidence type="ECO:0000256" key="14">
    <source>
        <dbReference type="HAMAP-Rule" id="MF_00339"/>
    </source>
</evidence>
<dbReference type="GO" id="GO:0003872">
    <property type="term" value="F:6-phosphofructokinase activity"/>
    <property type="evidence" value="ECO:0007669"/>
    <property type="project" value="UniProtKB-UniRule"/>
</dbReference>
<dbReference type="EC" id="2.7.1.11" evidence="14"/>
<feature type="binding site" description="in other chain" evidence="14">
    <location>
        <begin position="170"/>
        <end position="172"/>
    </location>
    <ligand>
        <name>substrate</name>
        <note>ligand shared between dimeric partners</note>
    </ligand>
</feature>
<dbReference type="GO" id="GO:0016208">
    <property type="term" value="F:AMP binding"/>
    <property type="evidence" value="ECO:0007669"/>
    <property type="project" value="TreeGrafter"/>
</dbReference>
<feature type="active site" description="Proton acceptor" evidence="14">
    <location>
        <position position="128"/>
    </location>
</feature>